<reference evidence="2" key="1">
    <citation type="journal article" date="2020" name="Stud. Mycol.">
        <title>101 Dothideomycetes genomes: a test case for predicting lifestyles and emergence of pathogens.</title>
        <authorList>
            <person name="Haridas S."/>
            <person name="Albert R."/>
            <person name="Binder M."/>
            <person name="Bloem J."/>
            <person name="Labutti K."/>
            <person name="Salamov A."/>
            <person name="Andreopoulos B."/>
            <person name="Baker S."/>
            <person name="Barry K."/>
            <person name="Bills G."/>
            <person name="Bluhm B."/>
            <person name="Cannon C."/>
            <person name="Castanera R."/>
            <person name="Culley D."/>
            <person name="Daum C."/>
            <person name="Ezra D."/>
            <person name="Gonzalez J."/>
            <person name="Henrissat B."/>
            <person name="Kuo A."/>
            <person name="Liang C."/>
            <person name="Lipzen A."/>
            <person name="Lutzoni F."/>
            <person name="Magnuson J."/>
            <person name="Mondo S."/>
            <person name="Nolan M."/>
            <person name="Ohm R."/>
            <person name="Pangilinan J."/>
            <person name="Park H.-J."/>
            <person name="Ramirez L."/>
            <person name="Alfaro M."/>
            <person name="Sun H."/>
            <person name="Tritt A."/>
            <person name="Yoshinaga Y."/>
            <person name="Zwiers L.-H."/>
            <person name="Turgeon B."/>
            <person name="Goodwin S."/>
            <person name="Spatafora J."/>
            <person name="Crous P."/>
            <person name="Grigoriev I."/>
        </authorList>
    </citation>
    <scope>NUCLEOTIDE SEQUENCE</scope>
    <source>
        <strain evidence="2">CBS 627.86</strain>
    </source>
</reference>
<dbReference type="PANTHER" id="PTHR38790">
    <property type="entry name" value="2EXR DOMAIN-CONTAINING PROTEIN-RELATED"/>
    <property type="match status" value="1"/>
</dbReference>
<dbReference type="Proteomes" id="UP000799770">
    <property type="component" value="Unassembled WGS sequence"/>
</dbReference>
<evidence type="ECO:0000313" key="2">
    <source>
        <dbReference type="EMBL" id="KAF2118245.1"/>
    </source>
</evidence>
<proteinExistence type="predicted"/>
<dbReference type="InterPro" id="IPR056632">
    <property type="entry name" value="DUF7730"/>
</dbReference>
<dbReference type="Pfam" id="PF24864">
    <property type="entry name" value="DUF7730"/>
    <property type="match status" value="1"/>
</dbReference>
<protein>
    <recommendedName>
        <fullName evidence="1">DUF7730 domain-containing protein</fullName>
    </recommendedName>
</protein>
<accession>A0A6A5ZGA5</accession>
<dbReference type="PANTHER" id="PTHR38790:SF4">
    <property type="entry name" value="2EXR DOMAIN-CONTAINING PROTEIN"/>
    <property type="match status" value="1"/>
</dbReference>
<dbReference type="AlphaFoldDB" id="A0A6A5ZGA5"/>
<organism evidence="2 3">
    <name type="scientific">Lophiotrema nucula</name>
    <dbReference type="NCBI Taxonomy" id="690887"/>
    <lineage>
        <taxon>Eukaryota</taxon>
        <taxon>Fungi</taxon>
        <taxon>Dikarya</taxon>
        <taxon>Ascomycota</taxon>
        <taxon>Pezizomycotina</taxon>
        <taxon>Dothideomycetes</taxon>
        <taxon>Pleosporomycetidae</taxon>
        <taxon>Pleosporales</taxon>
        <taxon>Lophiotremataceae</taxon>
        <taxon>Lophiotrema</taxon>
    </lineage>
</organism>
<sequence>MLDPRARGPYIVIAQQDSTKSPLLQLPAEIRNDIFKLVLGGKRVNILQSADRAGCDVSFSTLVPGHWPAIRGITFRGAHGGETLSIRYVCRQVYTETHLLLLSLNMIWFDNYLQGTQYVLRHTSLHAEQLCAITTLYIPHLEDLLKASPPLTTPMMNVKRVYVRSYSMYARAIPQYLSISTCPNFR</sequence>
<feature type="domain" description="DUF7730" evidence="1">
    <location>
        <begin position="19"/>
        <end position="138"/>
    </location>
</feature>
<name>A0A6A5ZGA5_9PLEO</name>
<evidence type="ECO:0000313" key="3">
    <source>
        <dbReference type="Proteomes" id="UP000799770"/>
    </source>
</evidence>
<dbReference type="EMBL" id="ML977317">
    <property type="protein sequence ID" value="KAF2118245.1"/>
    <property type="molecule type" value="Genomic_DNA"/>
</dbReference>
<keyword evidence="3" id="KW-1185">Reference proteome</keyword>
<gene>
    <name evidence="2" type="ORF">BDV96DRAFT_643499</name>
</gene>
<dbReference type="OrthoDB" id="5413827at2759"/>
<evidence type="ECO:0000259" key="1">
    <source>
        <dbReference type="Pfam" id="PF24864"/>
    </source>
</evidence>